<evidence type="ECO:0000313" key="1">
    <source>
        <dbReference type="EMBL" id="MCX3059916.1"/>
    </source>
</evidence>
<dbReference type="Pfam" id="PF13822">
    <property type="entry name" value="ACC_epsilon"/>
    <property type="match status" value="1"/>
</dbReference>
<comment type="caution">
    <text evidence="1">The sequence shown here is derived from an EMBL/GenBank/DDBJ whole genome shotgun (WGS) entry which is preliminary data.</text>
</comment>
<reference evidence="1" key="1">
    <citation type="submission" date="2022-10" db="EMBL/GenBank/DDBJ databases">
        <title>Streptomyces beihaiensis sp. nov., a chitin degrading actinobacterium, isolated from shrimp pond soil.</title>
        <authorList>
            <person name="Xie J."/>
            <person name="Shen N."/>
        </authorList>
    </citation>
    <scope>NUCLEOTIDE SEQUENCE</scope>
    <source>
        <strain evidence="1">GXMU-J5</strain>
    </source>
</reference>
<gene>
    <name evidence="1" type="ORF">OFY01_09105</name>
</gene>
<keyword evidence="2" id="KW-1185">Reference proteome</keyword>
<dbReference type="RefSeq" id="WP_266598093.1">
    <property type="nucleotide sequence ID" value="NZ_JAPHNL010000074.1"/>
</dbReference>
<name>A0ABT3TSB4_9ACTN</name>
<dbReference type="EMBL" id="JAPHNL010000074">
    <property type="protein sequence ID" value="MCX3059916.1"/>
    <property type="molecule type" value="Genomic_DNA"/>
</dbReference>
<evidence type="ECO:0000313" key="2">
    <source>
        <dbReference type="Proteomes" id="UP001163064"/>
    </source>
</evidence>
<organism evidence="1 2">
    <name type="scientific">Streptomyces beihaiensis</name>
    <dbReference type="NCBI Taxonomy" id="2984495"/>
    <lineage>
        <taxon>Bacteria</taxon>
        <taxon>Bacillati</taxon>
        <taxon>Actinomycetota</taxon>
        <taxon>Actinomycetes</taxon>
        <taxon>Kitasatosporales</taxon>
        <taxon>Streptomycetaceae</taxon>
        <taxon>Streptomyces</taxon>
    </lineage>
</organism>
<dbReference type="Proteomes" id="UP001163064">
    <property type="component" value="Unassembled WGS sequence"/>
</dbReference>
<protein>
    <submittedName>
        <fullName evidence="1">Acyl-CoA carboxylase epsilon subunit</fullName>
    </submittedName>
</protein>
<dbReference type="InterPro" id="IPR032716">
    <property type="entry name" value="ACC_epsilon"/>
</dbReference>
<sequence>MASVRVTRGQPTFEEVAAIAVLLAERLRRPEPGPRRAEPAGGVWHPAAYRAPGDWAS</sequence>
<proteinExistence type="predicted"/>
<accession>A0ABT3TSB4</accession>